<gene>
    <name evidence="2" type="ORF">J2S13_001817</name>
</gene>
<keyword evidence="3" id="KW-1185">Reference proteome</keyword>
<proteinExistence type="predicted"/>
<keyword evidence="1" id="KW-0175">Coiled coil</keyword>
<reference evidence="2" key="1">
    <citation type="submission" date="2023-07" db="EMBL/GenBank/DDBJ databases">
        <title>Genomic Encyclopedia of Type Strains, Phase IV (KMG-IV): sequencing the most valuable type-strain genomes for metagenomic binning, comparative biology and taxonomic classification.</title>
        <authorList>
            <person name="Goeker M."/>
        </authorList>
    </citation>
    <scope>NUCLEOTIDE SEQUENCE</scope>
    <source>
        <strain evidence="2">DSM 23947</strain>
    </source>
</reference>
<dbReference type="RefSeq" id="WP_307257404.1">
    <property type="nucleotide sequence ID" value="NZ_JAUSUC010000019.1"/>
</dbReference>
<protein>
    <submittedName>
        <fullName evidence="2">Uncharacterized protein</fullName>
    </submittedName>
</protein>
<evidence type="ECO:0000313" key="3">
    <source>
        <dbReference type="Proteomes" id="UP001237207"/>
    </source>
</evidence>
<evidence type="ECO:0000313" key="2">
    <source>
        <dbReference type="EMBL" id="MDQ0215404.1"/>
    </source>
</evidence>
<organism evidence="2 3">
    <name type="scientific">Oikeobacillus pervagus</name>
    <dbReference type="NCBI Taxonomy" id="1325931"/>
    <lineage>
        <taxon>Bacteria</taxon>
        <taxon>Bacillati</taxon>
        <taxon>Bacillota</taxon>
        <taxon>Bacilli</taxon>
        <taxon>Bacillales</taxon>
        <taxon>Bacillaceae</taxon>
        <taxon>Oikeobacillus</taxon>
    </lineage>
</organism>
<dbReference type="Proteomes" id="UP001237207">
    <property type="component" value="Unassembled WGS sequence"/>
</dbReference>
<comment type="caution">
    <text evidence="2">The sequence shown here is derived from an EMBL/GenBank/DDBJ whole genome shotgun (WGS) entry which is preliminary data.</text>
</comment>
<dbReference type="EMBL" id="JAUSUC010000019">
    <property type="protein sequence ID" value="MDQ0215404.1"/>
    <property type="molecule type" value="Genomic_DNA"/>
</dbReference>
<accession>A0AAJ1SYX4</accession>
<dbReference type="AlphaFoldDB" id="A0AAJ1SYX4"/>
<sequence length="62" mass="7245">MQEKKINHYINSLGAVFVIYSSKEKVIEKYMELKAAISELEENKKEQQLYLDKALQTVILGR</sequence>
<evidence type="ECO:0000256" key="1">
    <source>
        <dbReference type="SAM" id="Coils"/>
    </source>
</evidence>
<feature type="coiled-coil region" evidence="1">
    <location>
        <begin position="23"/>
        <end position="57"/>
    </location>
</feature>
<name>A0AAJ1SYX4_9BACI</name>